<gene>
    <name evidence="2" type="ORF">JW322_28090</name>
</gene>
<reference evidence="2" key="1">
    <citation type="submission" date="2021-02" db="EMBL/GenBank/DDBJ databases">
        <title>Genome analysis of blister spot of apple pathogen from New York area.</title>
        <authorList>
            <person name="Kandel P."/>
            <person name="Hockett K.L."/>
            <person name="Santander R."/>
            <person name="Acimovic S."/>
        </authorList>
    </citation>
    <scope>NUCLEOTIDE SEQUENCE</scope>
    <source>
        <strain evidence="2">PSP1</strain>
    </source>
</reference>
<dbReference type="SUPFAM" id="SSF51306">
    <property type="entry name" value="LexA/Signal peptidase"/>
    <property type="match status" value="1"/>
</dbReference>
<evidence type="ECO:0000259" key="1">
    <source>
        <dbReference type="Pfam" id="PF00717"/>
    </source>
</evidence>
<dbReference type="InterPro" id="IPR050077">
    <property type="entry name" value="LexA_repressor"/>
</dbReference>
<accession>A0AA43E0E2</accession>
<dbReference type="PANTHER" id="PTHR33516">
    <property type="entry name" value="LEXA REPRESSOR"/>
    <property type="match status" value="1"/>
</dbReference>
<organism evidence="2 3">
    <name type="scientific">Pseudomonas syringae pv. papulans</name>
    <dbReference type="NCBI Taxonomy" id="83963"/>
    <lineage>
        <taxon>Bacteria</taxon>
        <taxon>Pseudomonadati</taxon>
        <taxon>Pseudomonadota</taxon>
        <taxon>Gammaproteobacteria</taxon>
        <taxon>Pseudomonadales</taxon>
        <taxon>Pseudomonadaceae</taxon>
        <taxon>Pseudomonas</taxon>
        <taxon>Pseudomonas syringae</taxon>
    </lineage>
</organism>
<name>A0AA43E0E2_PSESX</name>
<dbReference type="Gene3D" id="2.10.109.10">
    <property type="entry name" value="Umud Fragment, subunit A"/>
    <property type="match status" value="1"/>
</dbReference>
<dbReference type="Proteomes" id="UP001162155">
    <property type="component" value="Unassembled WGS sequence"/>
</dbReference>
<evidence type="ECO:0000313" key="3">
    <source>
        <dbReference type="Proteomes" id="UP001162155"/>
    </source>
</evidence>
<dbReference type="CDD" id="cd06529">
    <property type="entry name" value="S24_LexA-like"/>
    <property type="match status" value="1"/>
</dbReference>
<dbReference type="InterPro" id="IPR036286">
    <property type="entry name" value="LexA/Signal_pep-like_sf"/>
</dbReference>
<dbReference type="PANTHER" id="PTHR33516:SF2">
    <property type="entry name" value="LEXA REPRESSOR-RELATED"/>
    <property type="match status" value="1"/>
</dbReference>
<comment type="caution">
    <text evidence="2">The sequence shown here is derived from an EMBL/GenBank/DDBJ whole genome shotgun (WGS) entry which is preliminary data.</text>
</comment>
<dbReference type="EMBL" id="JAFFRZ010000002">
    <property type="protein sequence ID" value="MDH4625522.1"/>
    <property type="molecule type" value="Genomic_DNA"/>
</dbReference>
<dbReference type="AlphaFoldDB" id="A0AA43E0E2"/>
<feature type="domain" description="Peptidase S24/S26A/S26B/S26C" evidence="1">
    <location>
        <begin position="9"/>
        <end position="118"/>
    </location>
</feature>
<dbReference type="InterPro" id="IPR039418">
    <property type="entry name" value="LexA-like"/>
</dbReference>
<evidence type="ECO:0000313" key="2">
    <source>
        <dbReference type="EMBL" id="MDH4625522.1"/>
    </source>
</evidence>
<protein>
    <submittedName>
        <fullName evidence="2">S24 family peptidase</fullName>
    </submittedName>
</protein>
<dbReference type="InterPro" id="IPR015927">
    <property type="entry name" value="Peptidase_S24_S26A/B/C"/>
</dbReference>
<sequence length="128" mass="14411">MRHFTFSRGGAALNEDTIPDHLDISLDEFLNIRAPGTYLVKVEGDSMEGAGIFCGDLLIVDKGIYAKAGQIIIGVVNQQPLVKYLAFVGYHTVLRSANRKYPDRFIMEGDDFDIWGVVTHSIRDHWRN</sequence>
<proteinExistence type="predicted"/>
<dbReference type="Pfam" id="PF00717">
    <property type="entry name" value="Peptidase_S24"/>
    <property type="match status" value="1"/>
</dbReference>